<feature type="transmembrane region" description="Helical" evidence="7">
    <location>
        <begin position="159"/>
        <end position="177"/>
    </location>
</feature>
<feature type="transmembrane region" description="Helical" evidence="7">
    <location>
        <begin position="312"/>
        <end position="330"/>
    </location>
</feature>
<keyword evidence="2" id="KW-1003">Cell membrane</keyword>
<organism evidence="8 9">
    <name type="scientific">Ectopseudomonas mendocina</name>
    <name type="common">Pseudomonas mendocina</name>
    <dbReference type="NCBI Taxonomy" id="300"/>
    <lineage>
        <taxon>Bacteria</taxon>
        <taxon>Pseudomonadati</taxon>
        <taxon>Pseudomonadota</taxon>
        <taxon>Gammaproteobacteria</taxon>
        <taxon>Pseudomonadales</taxon>
        <taxon>Pseudomonadaceae</taxon>
        <taxon>Ectopseudomonas</taxon>
    </lineage>
</organism>
<feature type="transmembrane region" description="Helical" evidence="7">
    <location>
        <begin position="234"/>
        <end position="255"/>
    </location>
</feature>
<gene>
    <name evidence="8" type="ORF">WG219_07825</name>
</gene>
<evidence type="ECO:0000256" key="6">
    <source>
        <dbReference type="ARBA" id="ARBA00023136"/>
    </source>
</evidence>
<feature type="transmembrane region" description="Helical" evidence="7">
    <location>
        <begin position="207"/>
        <end position="228"/>
    </location>
</feature>
<dbReference type="InterPro" id="IPR000715">
    <property type="entry name" value="Glycosyl_transferase_4"/>
</dbReference>
<sequence>MTVLWLMATVLIVSCIFTRLAFRYALSKRMMDMPNERSSHTLPTPRGGGVGFVIAFSLALFVCLATDPTIHKLVWVLIVAGGGVALIGFVDDHSSVPARWRLLGHFLVAVFSLYCLGELPVLDVAGVVIIEGWLSWLLALCFLVWLLNLYNFMDGIDGLASIEAISVCLAMGGIYLVSEAEHLVNVPVLLASSVMGFLVWNFPPARVFMGDVGSGFLGFSLGILALHAGQSDPVLLYCWLIMLSVFIVDATYTLLRRMIRGDRFYEPHRTHAYQKAAHIYGHKVVSLVVLSINALYLFPLCLLVVLKICDPLVALTISFISILMLVYIWGAGEKAA</sequence>
<feature type="transmembrane region" description="Helical" evidence="7">
    <location>
        <begin position="47"/>
        <end position="67"/>
    </location>
</feature>
<protein>
    <submittedName>
        <fullName evidence="8">Glycosyltransferase family 4 protein</fullName>
    </submittedName>
</protein>
<feature type="transmembrane region" description="Helical" evidence="7">
    <location>
        <begin position="73"/>
        <end position="90"/>
    </location>
</feature>
<feature type="transmembrane region" description="Helical" evidence="7">
    <location>
        <begin position="284"/>
        <end position="306"/>
    </location>
</feature>
<evidence type="ECO:0000313" key="8">
    <source>
        <dbReference type="EMBL" id="WXL27351.1"/>
    </source>
</evidence>
<keyword evidence="4 7" id="KW-0812">Transmembrane</keyword>
<dbReference type="PANTHER" id="PTHR22926:SF3">
    <property type="entry name" value="UNDECAPRENYL-PHOSPHATE ALPHA-N-ACETYLGLUCOSAMINYL 1-PHOSPHATE TRANSFERASE"/>
    <property type="match status" value="1"/>
</dbReference>
<evidence type="ECO:0000256" key="2">
    <source>
        <dbReference type="ARBA" id="ARBA00022475"/>
    </source>
</evidence>
<dbReference type="Pfam" id="PF00953">
    <property type="entry name" value="Glycos_transf_4"/>
    <property type="match status" value="1"/>
</dbReference>
<accession>A0ABZ2RRP2</accession>
<feature type="transmembrane region" description="Helical" evidence="7">
    <location>
        <begin position="102"/>
        <end position="121"/>
    </location>
</feature>
<dbReference type="EMBL" id="CP148074">
    <property type="protein sequence ID" value="WXL27351.1"/>
    <property type="molecule type" value="Genomic_DNA"/>
</dbReference>
<proteinExistence type="predicted"/>
<feature type="transmembrane region" description="Helical" evidence="7">
    <location>
        <begin position="6"/>
        <end position="26"/>
    </location>
</feature>
<keyword evidence="9" id="KW-1185">Reference proteome</keyword>
<dbReference type="PANTHER" id="PTHR22926">
    <property type="entry name" value="PHOSPHO-N-ACETYLMURAMOYL-PENTAPEPTIDE-TRANSFERASE"/>
    <property type="match status" value="1"/>
</dbReference>
<comment type="subcellular location">
    <subcellularLocation>
        <location evidence="1">Cell membrane</location>
        <topology evidence="1">Multi-pass membrane protein</topology>
    </subcellularLocation>
</comment>
<evidence type="ECO:0000256" key="5">
    <source>
        <dbReference type="ARBA" id="ARBA00022989"/>
    </source>
</evidence>
<evidence type="ECO:0000256" key="4">
    <source>
        <dbReference type="ARBA" id="ARBA00022692"/>
    </source>
</evidence>
<keyword evidence="3" id="KW-0808">Transferase</keyword>
<name>A0ABZ2RRP2_ECTME</name>
<evidence type="ECO:0000313" key="9">
    <source>
        <dbReference type="Proteomes" id="UP001476583"/>
    </source>
</evidence>
<keyword evidence="6 7" id="KW-0472">Membrane</keyword>
<feature type="transmembrane region" description="Helical" evidence="7">
    <location>
        <begin position="183"/>
        <end position="200"/>
    </location>
</feature>
<dbReference type="CDD" id="cd06854">
    <property type="entry name" value="GT_WbpL_WbcO_like"/>
    <property type="match status" value="1"/>
</dbReference>
<feature type="transmembrane region" description="Helical" evidence="7">
    <location>
        <begin position="133"/>
        <end position="152"/>
    </location>
</feature>
<keyword evidence="5 7" id="KW-1133">Transmembrane helix</keyword>
<dbReference type="Proteomes" id="UP001476583">
    <property type="component" value="Chromosome"/>
</dbReference>
<evidence type="ECO:0000256" key="1">
    <source>
        <dbReference type="ARBA" id="ARBA00004651"/>
    </source>
</evidence>
<evidence type="ECO:0000256" key="7">
    <source>
        <dbReference type="SAM" id="Phobius"/>
    </source>
</evidence>
<reference evidence="8 9" key="1">
    <citation type="submission" date="2024-03" db="EMBL/GenBank/DDBJ databases">
        <title>Complete genome of BD2.</title>
        <authorList>
            <person name="Cao G."/>
        </authorList>
    </citation>
    <scope>NUCLEOTIDE SEQUENCE [LARGE SCALE GENOMIC DNA]</scope>
    <source>
        <strain evidence="8 9">BD2</strain>
    </source>
</reference>
<evidence type="ECO:0000256" key="3">
    <source>
        <dbReference type="ARBA" id="ARBA00022679"/>
    </source>
</evidence>